<name>A0A9D2IWK0_9FIRM</name>
<reference evidence="2" key="1">
    <citation type="journal article" date="2021" name="PeerJ">
        <title>Extensive microbial diversity within the chicken gut microbiome revealed by metagenomics and culture.</title>
        <authorList>
            <person name="Gilroy R."/>
            <person name="Ravi A."/>
            <person name="Getino M."/>
            <person name="Pursley I."/>
            <person name="Horton D.L."/>
            <person name="Alikhan N.F."/>
            <person name="Baker D."/>
            <person name="Gharbi K."/>
            <person name="Hall N."/>
            <person name="Watson M."/>
            <person name="Adriaenssens E.M."/>
            <person name="Foster-Nyarko E."/>
            <person name="Jarju S."/>
            <person name="Secka A."/>
            <person name="Antonio M."/>
            <person name="Oren A."/>
            <person name="Chaudhuri R.R."/>
            <person name="La Ragione R."/>
            <person name="Hildebrand F."/>
            <person name="Pallen M.J."/>
        </authorList>
    </citation>
    <scope>NUCLEOTIDE SEQUENCE</scope>
    <source>
        <strain evidence="2">CHK33-5263</strain>
    </source>
</reference>
<dbReference type="AlphaFoldDB" id="A0A9D2IWK0"/>
<accession>A0A9D2IWK0</accession>
<dbReference type="EMBL" id="DXBS01000119">
    <property type="protein sequence ID" value="HIZ25082.1"/>
    <property type="molecule type" value="Genomic_DNA"/>
</dbReference>
<evidence type="ECO:0000313" key="3">
    <source>
        <dbReference type="Proteomes" id="UP000824044"/>
    </source>
</evidence>
<feature type="signal peptide" evidence="1">
    <location>
        <begin position="1"/>
        <end position="28"/>
    </location>
</feature>
<reference evidence="2" key="2">
    <citation type="submission" date="2021-04" db="EMBL/GenBank/DDBJ databases">
        <authorList>
            <person name="Gilroy R."/>
        </authorList>
    </citation>
    <scope>NUCLEOTIDE SEQUENCE</scope>
    <source>
        <strain evidence="2">CHK33-5263</strain>
    </source>
</reference>
<evidence type="ECO:0000256" key="1">
    <source>
        <dbReference type="SAM" id="SignalP"/>
    </source>
</evidence>
<dbReference type="Pfam" id="PF12685">
    <property type="entry name" value="SpoIIIAH"/>
    <property type="match status" value="1"/>
</dbReference>
<gene>
    <name evidence="2" type="ORF">H9812_06395</name>
</gene>
<evidence type="ECO:0000313" key="2">
    <source>
        <dbReference type="EMBL" id="HIZ25082.1"/>
    </source>
</evidence>
<dbReference type="InterPro" id="IPR024232">
    <property type="entry name" value="SpoIIIAH"/>
</dbReference>
<organism evidence="2 3">
    <name type="scientific">Candidatus Gallimonas intestinigallinarum</name>
    <dbReference type="NCBI Taxonomy" id="2838604"/>
    <lineage>
        <taxon>Bacteria</taxon>
        <taxon>Bacillati</taxon>
        <taxon>Bacillota</taxon>
        <taxon>Clostridia</taxon>
        <taxon>Candidatus Gallimonas</taxon>
    </lineage>
</organism>
<dbReference type="Gene3D" id="1.10.287.4300">
    <property type="entry name" value="Stage III sporulation protein AH-like"/>
    <property type="match status" value="1"/>
</dbReference>
<protein>
    <submittedName>
        <fullName evidence="2">SpoIIIAH-like family protein</fullName>
    </submittedName>
</protein>
<sequence>MSNTKKIALMSTLVLLLAVTAVCNFVLAGTQSQDVDAAVEANYFTTYRAERNTTRSEEFVQLDSIISAYEPGTEEYDAAVARKQELVEMMEDELIMESIIKTMGFSDAAVAIGDSENINVFVNSSELTSEMVTKIFYVLEEEQQVRDGNIIIMPVYAES</sequence>
<dbReference type="InterPro" id="IPR038503">
    <property type="entry name" value="SpoIIIAH_sf"/>
</dbReference>
<dbReference type="Proteomes" id="UP000824044">
    <property type="component" value="Unassembled WGS sequence"/>
</dbReference>
<keyword evidence="1" id="KW-0732">Signal</keyword>
<feature type="chain" id="PRO_5039412626" evidence="1">
    <location>
        <begin position="29"/>
        <end position="159"/>
    </location>
</feature>
<proteinExistence type="predicted"/>
<comment type="caution">
    <text evidence="2">The sequence shown here is derived from an EMBL/GenBank/DDBJ whole genome shotgun (WGS) entry which is preliminary data.</text>
</comment>